<reference evidence="2" key="1">
    <citation type="journal article" date="2022" name="bioRxiv">
        <title>Genomics of Preaxostyla Flagellates Illuminates Evolutionary Transitions and the Path Towards Mitochondrial Loss.</title>
        <authorList>
            <person name="Novak L.V.F."/>
            <person name="Treitli S.C."/>
            <person name="Pyrih J."/>
            <person name="Halakuc P."/>
            <person name="Pipaliya S.V."/>
            <person name="Vacek V."/>
            <person name="Brzon O."/>
            <person name="Soukal P."/>
            <person name="Eme L."/>
            <person name="Dacks J.B."/>
            <person name="Karnkowska A."/>
            <person name="Elias M."/>
            <person name="Hampl V."/>
        </authorList>
    </citation>
    <scope>NUCLEOTIDE SEQUENCE</scope>
    <source>
        <strain evidence="2">RCP-MX</strain>
    </source>
</reference>
<accession>A0ABQ8UKV6</accession>
<evidence type="ECO:0000256" key="1">
    <source>
        <dbReference type="SAM" id="Phobius"/>
    </source>
</evidence>
<protein>
    <submittedName>
        <fullName evidence="2">Uncharacterized protein</fullName>
    </submittedName>
</protein>
<feature type="transmembrane region" description="Helical" evidence="1">
    <location>
        <begin position="37"/>
        <end position="58"/>
    </location>
</feature>
<evidence type="ECO:0000313" key="3">
    <source>
        <dbReference type="Proteomes" id="UP001141327"/>
    </source>
</evidence>
<gene>
    <name evidence="2" type="ORF">PAPYR_4489</name>
</gene>
<keyword evidence="1" id="KW-0812">Transmembrane</keyword>
<organism evidence="2 3">
    <name type="scientific">Paratrimastix pyriformis</name>
    <dbReference type="NCBI Taxonomy" id="342808"/>
    <lineage>
        <taxon>Eukaryota</taxon>
        <taxon>Metamonada</taxon>
        <taxon>Preaxostyla</taxon>
        <taxon>Paratrimastigidae</taxon>
        <taxon>Paratrimastix</taxon>
    </lineage>
</organism>
<comment type="caution">
    <text evidence="2">The sequence shown here is derived from an EMBL/GenBank/DDBJ whole genome shotgun (WGS) entry which is preliminary data.</text>
</comment>
<keyword evidence="1" id="KW-0472">Membrane</keyword>
<evidence type="ECO:0000313" key="2">
    <source>
        <dbReference type="EMBL" id="KAJ4459443.1"/>
    </source>
</evidence>
<keyword evidence="3" id="KW-1185">Reference proteome</keyword>
<name>A0ABQ8UKV6_9EUKA</name>
<keyword evidence="1" id="KW-1133">Transmembrane helix</keyword>
<sequence>MTGTPVHAGRDAPKSTKRLYQKGTSQLYQSTNRVYQIFFGTFCFWYIAWYMSGIGWYMSGACLVPAWYFTAVPENRVPKLGAAPNRNSTNGKSDCRAGVSDLPVTQNLESLFDLLPEDLWLHAADADASVQLHCILSATNHRLRGIMKLVRRLCWPSDGTYRVGKSVIGVRPPLTTILRGCAESLKFLSIEFDGCRVDGWEWDPCLPSQFDKFPYLFSQLHTLVVRDGSSRCLIARCPRLAVLHLLNCPEANDFPHYLARRCPNLRFLHTNAVFSMSECLAEFCGLRNPPCQQMALLGGIGALLDDGEGDVHEPASSLKHPLPAATVRTLTLDCHPADLPSLVACCPRLFKLTVALRADVLVGHTALLRNIAATLEQCPHLRQLDLRLPSEGSAPALTLTPDELTALRLGPVLSGLSACMAFPDPQPVFPAHLRRCSLALKTVPPALTLDLPQVEELSLRYLATTPTLLRLRCPQLRSFDTMEEVAAPPKAEAIVVEGLPPHLTRISAGALVPIPSWDAFLRYFLPLVLASREPLDLSLILPRHPPALDDLAIAESWCVRSLSVSGPMDLSVGSSLRLPATVAHLMLKDLHSARVVGPGLRRVEWHNCRRDTTSLDLTTPQLETLLVTSYCQPQVTFTGALLPVVRTLALWMEVPDLRALAALIRLLRGTLEVLVAKTGTRSHTLPLDAPALRSVLSDTAVRFLSDCPRGSRGQVIPGLKEETSPGGEFESFARLLRAARE</sequence>
<dbReference type="SUPFAM" id="SSF52047">
    <property type="entry name" value="RNI-like"/>
    <property type="match status" value="1"/>
</dbReference>
<dbReference type="Gene3D" id="3.80.10.10">
    <property type="entry name" value="Ribonuclease Inhibitor"/>
    <property type="match status" value="1"/>
</dbReference>
<dbReference type="InterPro" id="IPR032675">
    <property type="entry name" value="LRR_dom_sf"/>
</dbReference>
<dbReference type="EMBL" id="JAPMOS010000019">
    <property type="protein sequence ID" value="KAJ4459443.1"/>
    <property type="molecule type" value="Genomic_DNA"/>
</dbReference>
<proteinExistence type="predicted"/>
<dbReference type="Proteomes" id="UP001141327">
    <property type="component" value="Unassembled WGS sequence"/>
</dbReference>